<dbReference type="InterPro" id="IPR013360">
    <property type="entry name" value="Pilus_4_PilW"/>
</dbReference>
<evidence type="ECO:0000256" key="3">
    <source>
        <dbReference type="PROSITE-ProRule" id="PRU00339"/>
    </source>
</evidence>
<keyword evidence="2 3" id="KW-0802">TPR repeat</keyword>
<evidence type="ECO:0000256" key="1">
    <source>
        <dbReference type="ARBA" id="ARBA00022737"/>
    </source>
</evidence>
<gene>
    <name evidence="5" type="ORF">BTO11_00405</name>
</gene>
<dbReference type="SUPFAM" id="SSF54106">
    <property type="entry name" value="LysM domain"/>
    <property type="match status" value="2"/>
</dbReference>
<evidence type="ECO:0000313" key="6">
    <source>
        <dbReference type="Proteomes" id="UP000239007"/>
    </source>
</evidence>
<dbReference type="EMBL" id="MSCH01000003">
    <property type="protein sequence ID" value="PQJ52267.1"/>
    <property type="molecule type" value="Genomic_DNA"/>
</dbReference>
<dbReference type="InterPro" id="IPR036779">
    <property type="entry name" value="LysM_dom_sf"/>
</dbReference>
<comment type="caution">
    <text evidence="5">The sequence shown here is derived from an EMBL/GenBank/DDBJ whole genome shotgun (WGS) entry which is preliminary data.</text>
</comment>
<dbReference type="InterPro" id="IPR011990">
    <property type="entry name" value="TPR-like_helical_dom_sf"/>
</dbReference>
<dbReference type="CDD" id="cd00118">
    <property type="entry name" value="LysM"/>
    <property type="match status" value="2"/>
</dbReference>
<name>A0A2S7UQR1_9GAMM</name>
<evidence type="ECO:0000259" key="4">
    <source>
        <dbReference type="PROSITE" id="PS51782"/>
    </source>
</evidence>
<accession>A0A2S7UQR1</accession>
<dbReference type="SMART" id="SM00028">
    <property type="entry name" value="TPR"/>
    <property type="match status" value="5"/>
</dbReference>
<dbReference type="Pfam" id="PF14559">
    <property type="entry name" value="TPR_19"/>
    <property type="match status" value="1"/>
</dbReference>
<feature type="domain" description="LysM" evidence="4">
    <location>
        <begin position="355"/>
        <end position="398"/>
    </location>
</feature>
<dbReference type="Gene3D" id="1.25.40.10">
    <property type="entry name" value="Tetratricopeptide repeat domain"/>
    <property type="match status" value="1"/>
</dbReference>
<proteinExistence type="predicted"/>
<evidence type="ECO:0000256" key="2">
    <source>
        <dbReference type="ARBA" id="ARBA00022803"/>
    </source>
</evidence>
<dbReference type="PROSITE" id="PS51257">
    <property type="entry name" value="PROKAR_LIPOPROTEIN"/>
    <property type="match status" value="1"/>
</dbReference>
<feature type="repeat" description="TPR" evidence="3">
    <location>
        <begin position="45"/>
        <end position="78"/>
    </location>
</feature>
<dbReference type="SMART" id="SM00257">
    <property type="entry name" value="LysM"/>
    <property type="match status" value="2"/>
</dbReference>
<sequence>MRTSILRAIIYSLGLIFIFGCVTEQSYIDSDQQARSLAFDKEDAAKSRLLLGLGYLRNKNYPQAKYNLDKALEYAPMRADTHSSLAYYYQAVGDVVKAEQSYQKSLQIGPNNPNTLNNYAVFLCKLTDYDHAIMRFKQAVAIPRYSQIAESYENMALCMLKADYFEDALKSLTQSYQHNPNSSETLLDLISVHYAMGHLSEAFKLYNTYLARSEQNAQSLLMGILLETSAGKHNKAKQYRTRLTSDFPLSHQSLLLSSNLIQESIFEQRKIRYLQIVKQGSKANTQTVKVQKLSKNQEIVKVESKPSSPHSVVGIGKSSALPSEIIVSQQDDNSKTESVKRAPTLDINVDNVEIPSYTVQYGENLYRVSLKFNVQISALVKWNKLKSQQVNSGDKLFVQNPDIFYTVKQSKDLSAIADELNIPLAKLMAWNKVKHDGLVAVGTKILKVEVE</sequence>
<feature type="repeat" description="TPR" evidence="3">
    <location>
        <begin position="79"/>
        <end position="112"/>
    </location>
</feature>
<dbReference type="SUPFAM" id="SSF48452">
    <property type="entry name" value="TPR-like"/>
    <property type="match status" value="1"/>
</dbReference>
<dbReference type="InterPro" id="IPR019734">
    <property type="entry name" value="TPR_rpt"/>
</dbReference>
<organism evidence="5 6">
    <name type="scientific">Psychrosphaera saromensis</name>
    <dbReference type="NCBI Taxonomy" id="716813"/>
    <lineage>
        <taxon>Bacteria</taxon>
        <taxon>Pseudomonadati</taxon>
        <taxon>Pseudomonadota</taxon>
        <taxon>Gammaproteobacteria</taxon>
        <taxon>Alteromonadales</taxon>
        <taxon>Pseudoalteromonadaceae</taxon>
        <taxon>Psychrosphaera</taxon>
    </lineage>
</organism>
<keyword evidence="6" id="KW-1185">Reference proteome</keyword>
<dbReference type="Pfam" id="PF01476">
    <property type="entry name" value="LysM"/>
    <property type="match status" value="2"/>
</dbReference>
<dbReference type="RefSeq" id="WP_105050724.1">
    <property type="nucleotide sequence ID" value="NZ_BMYG01000005.1"/>
</dbReference>
<dbReference type="OrthoDB" id="9814042at2"/>
<dbReference type="PANTHER" id="PTHR44943">
    <property type="entry name" value="CELLULOSE SYNTHASE OPERON PROTEIN C"/>
    <property type="match status" value="1"/>
</dbReference>
<dbReference type="Gene3D" id="3.10.350.10">
    <property type="entry name" value="LysM domain"/>
    <property type="match status" value="1"/>
</dbReference>
<dbReference type="InterPro" id="IPR018392">
    <property type="entry name" value="LysM"/>
</dbReference>
<dbReference type="PROSITE" id="PS50005">
    <property type="entry name" value="TPR"/>
    <property type="match status" value="3"/>
</dbReference>
<dbReference type="Pfam" id="PF13432">
    <property type="entry name" value="TPR_16"/>
    <property type="match status" value="1"/>
</dbReference>
<dbReference type="InterPro" id="IPR051685">
    <property type="entry name" value="Ycf3/AcsC/BcsC/TPR_MFPF"/>
</dbReference>
<keyword evidence="1" id="KW-0677">Repeat</keyword>
<feature type="repeat" description="TPR" evidence="3">
    <location>
        <begin position="149"/>
        <end position="182"/>
    </location>
</feature>
<dbReference type="Proteomes" id="UP000239007">
    <property type="component" value="Unassembled WGS sequence"/>
</dbReference>
<feature type="domain" description="LysM" evidence="4">
    <location>
        <begin position="403"/>
        <end position="447"/>
    </location>
</feature>
<dbReference type="NCBIfam" id="TIGR02521">
    <property type="entry name" value="type_IV_pilW"/>
    <property type="match status" value="1"/>
</dbReference>
<dbReference type="PROSITE" id="PS51782">
    <property type="entry name" value="LYSM"/>
    <property type="match status" value="2"/>
</dbReference>
<protein>
    <submittedName>
        <fullName evidence="5">Type IV pilus biogenesis/stability protein PilW</fullName>
    </submittedName>
</protein>
<evidence type="ECO:0000313" key="5">
    <source>
        <dbReference type="EMBL" id="PQJ52267.1"/>
    </source>
</evidence>
<reference evidence="5 6" key="1">
    <citation type="submission" date="2016-12" db="EMBL/GenBank/DDBJ databases">
        <title>Diversity of luminous bacteria.</title>
        <authorList>
            <person name="Yoshizawa S."/>
            <person name="Kogure K."/>
        </authorList>
    </citation>
    <scope>NUCLEOTIDE SEQUENCE [LARGE SCALE GENOMIC DNA]</scope>
    <source>
        <strain evidence="5 6">SA4-48</strain>
    </source>
</reference>
<dbReference type="PANTHER" id="PTHR44943:SF8">
    <property type="entry name" value="TPR REPEAT-CONTAINING PROTEIN MJ0263"/>
    <property type="match status" value="1"/>
</dbReference>
<dbReference type="AlphaFoldDB" id="A0A2S7UQR1"/>